<protein>
    <submittedName>
        <fullName evidence="3">NADPH-dependent F420 reductase</fullName>
    </submittedName>
</protein>
<dbReference type="Gene3D" id="3.40.50.720">
    <property type="entry name" value="NAD(P)-binding Rossmann-like Domain"/>
    <property type="match status" value="1"/>
</dbReference>
<evidence type="ECO:0000313" key="3">
    <source>
        <dbReference type="EMBL" id="MFC4132551.1"/>
    </source>
</evidence>
<dbReference type="InterPro" id="IPR028939">
    <property type="entry name" value="P5C_Rdtase_cat_N"/>
</dbReference>
<dbReference type="Pfam" id="PF03807">
    <property type="entry name" value="F420_oxidored"/>
    <property type="match status" value="1"/>
</dbReference>
<name>A0ABV8LNI4_9ACTN</name>
<evidence type="ECO:0000259" key="2">
    <source>
        <dbReference type="Pfam" id="PF03807"/>
    </source>
</evidence>
<organism evidence="3 4">
    <name type="scientific">Hamadaea flava</name>
    <dbReference type="NCBI Taxonomy" id="1742688"/>
    <lineage>
        <taxon>Bacteria</taxon>
        <taxon>Bacillati</taxon>
        <taxon>Actinomycetota</taxon>
        <taxon>Actinomycetes</taxon>
        <taxon>Micromonosporales</taxon>
        <taxon>Micromonosporaceae</taxon>
        <taxon>Hamadaea</taxon>
    </lineage>
</organism>
<reference evidence="4" key="1">
    <citation type="journal article" date="2019" name="Int. J. Syst. Evol. Microbiol.">
        <title>The Global Catalogue of Microorganisms (GCM) 10K type strain sequencing project: providing services to taxonomists for standard genome sequencing and annotation.</title>
        <authorList>
            <consortium name="The Broad Institute Genomics Platform"/>
            <consortium name="The Broad Institute Genome Sequencing Center for Infectious Disease"/>
            <person name="Wu L."/>
            <person name="Ma J."/>
        </authorList>
    </citation>
    <scope>NUCLEOTIDE SEQUENCE [LARGE SCALE GENOMIC DNA]</scope>
    <source>
        <strain evidence="4">CGMCC 4.7289</strain>
    </source>
</reference>
<dbReference type="Proteomes" id="UP001595816">
    <property type="component" value="Unassembled WGS sequence"/>
</dbReference>
<dbReference type="EMBL" id="JBHSAY010000009">
    <property type="protein sequence ID" value="MFC4132551.1"/>
    <property type="molecule type" value="Genomic_DNA"/>
</dbReference>
<accession>A0ABV8LNI4</accession>
<feature type="domain" description="Pyrroline-5-carboxylate reductase catalytic N-terminal" evidence="2">
    <location>
        <begin position="4"/>
        <end position="91"/>
    </location>
</feature>
<evidence type="ECO:0000256" key="1">
    <source>
        <dbReference type="ARBA" id="ARBA00023002"/>
    </source>
</evidence>
<dbReference type="SUPFAM" id="SSF51735">
    <property type="entry name" value="NAD(P)-binding Rossmann-fold domains"/>
    <property type="match status" value="1"/>
</dbReference>
<evidence type="ECO:0000313" key="4">
    <source>
        <dbReference type="Proteomes" id="UP001595816"/>
    </source>
</evidence>
<comment type="caution">
    <text evidence="3">The sequence shown here is derived from an EMBL/GenBank/DDBJ whole genome shotgun (WGS) entry which is preliminary data.</text>
</comment>
<dbReference type="RefSeq" id="WP_253753049.1">
    <property type="nucleotide sequence ID" value="NZ_JAMZDZ010000001.1"/>
</dbReference>
<sequence>MAIIGLIGSGNIGGTVARLAVTAGHEVVLSNSRGPDTLADLVADLGPLASAGTVEEAADRGELVLVSIPLRAYATVPVEPLADKPVMDTNNYYPQRDGDIAALDDGSTTSSELLQRHLGRAKVVKVFNNINFRHLLSLPRPAGSPDRTALPIAGDDGLAKQVVSDFLAELGYDAVDAGPLGEGGRRFQVGTPAYGLPYGPISDPAGTPAPIPVIEAALARA</sequence>
<dbReference type="InterPro" id="IPR051267">
    <property type="entry name" value="STEAP_metalloreductase"/>
</dbReference>
<keyword evidence="4" id="KW-1185">Reference proteome</keyword>
<keyword evidence="1" id="KW-0560">Oxidoreductase</keyword>
<dbReference type="PANTHER" id="PTHR14239">
    <property type="entry name" value="DUDULIN-RELATED"/>
    <property type="match status" value="1"/>
</dbReference>
<proteinExistence type="predicted"/>
<gene>
    <name evidence="3" type="ORF">ACFOZ4_18230</name>
</gene>
<dbReference type="InterPro" id="IPR036291">
    <property type="entry name" value="NAD(P)-bd_dom_sf"/>
</dbReference>